<dbReference type="Proteomes" id="UP000767291">
    <property type="component" value="Unassembled WGS sequence"/>
</dbReference>
<keyword evidence="3" id="KW-0548">Nucleotidyltransferase</keyword>
<organism evidence="3 4">
    <name type="scientific">Metaclostridioides mangenotii</name>
    <dbReference type="NCBI Taxonomy" id="1540"/>
    <lineage>
        <taxon>Bacteria</taxon>
        <taxon>Bacillati</taxon>
        <taxon>Bacillota</taxon>
        <taxon>Clostridia</taxon>
        <taxon>Peptostreptococcales</taxon>
        <taxon>Peptostreptococcaceae</taxon>
        <taxon>Metaclostridioides</taxon>
    </lineage>
</organism>
<dbReference type="RefSeq" id="WP_209457110.1">
    <property type="nucleotide sequence ID" value="NZ_BAAACS010000004.1"/>
</dbReference>
<evidence type="ECO:0000259" key="1">
    <source>
        <dbReference type="Pfam" id="PF00899"/>
    </source>
</evidence>
<feature type="domain" description="ThiS-like ubiquitin" evidence="2">
    <location>
        <begin position="1"/>
        <end position="57"/>
    </location>
</feature>
<reference evidence="3 4" key="1">
    <citation type="submission" date="2021-03" db="EMBL/GenBank/DDBJ databases">
        <title>Genomic Encyclopedia of Type Strains, Phase IV (KMG-IV): sequencing the most valuable type-strain genomes for metagenomic binning, comparative biology and taxonomic classification.</title>
        <authorList>
            <person name="Goeker M."/>
        </authorList>
    </citation>
    <scope>NUCLEOTIDE SEQUENCE [LARGE SCALE GENOMIC DNA]</scope>
    <source>
        <strain evidence="3 4">DSM 1289</strain>
    </source>
</reference>
<dbReference type="InterPro" id="IPR032726">
    <property type="entry name" value="ThiS-like_dom"/>
</dbReference>
<dbReference type="PANTHER" id="PTHR43267:SF3">
    <property type="entry name" value="THIF PROTEIN"/>
    <property type="match status" value="1"/>
</dbReference>
<evidence type="ECO:0000259" key="2">
    <source>
        <dbReference type="Pfam" id="PF14453"/>
    </source>
</evidence>
<protein>
    <submittedName>
        <fullName evidence="3">Sulfur carrier protein ThiS adenylyltransferase</fullName>
        <ecNumber evidence="3">2.7.7.73</ecNumber>
    </submittedName>
</protein>
<feature type="domain" description="THIF-type NAD/FAD binding fold" evidence="1">
    <location>
        <begin position="72"/>
        <end position="269"/>
    </location>
</feature>
<comment type="caution">
    <text evidence="3">The sequence shown here is derived from an EMBL/GenBank/DDBJ whole genome shotgun (WGS) entry which is preliminary data.</text>
</comment>
<dbReference type="EMBL" id="JAGGJX010000004">
    <property type="protein sequence ID" value="MBP1855700.1"/>
    <property type="molecule type" value="Genomic_DNA"/>
</dbReference>
<dbReference type="SUPFAM" id="SSF69572">
    <property type="entry name" value="Activating enzymes of the ubiquitin-like proteins"/>
    <property type="match status" value="1"/>
</dbReference>
<keyword evidence="3" id="KW-0808">Transferase</keyword>
<evidence type="ECO:0000313" key="4">
    <source>
        <dbReference type="Proteomes" id="UP000767291"/>
    </source>
</evidence>
<dbReference type="InterPro" id="IPR045886">
    <property type="entry name" value="ThiF/MoeB/HesA"/>
</dbReference>
<keyword evidence="4" id="KW-1185">Reference proteome</keyword>
<accession>A0ABS4ECN7</accession>
<dbReference type="NCBIfam" id="TIGR02354">
    <property type="entry name" value="thiF_fam2"/>
    <property type="match status" value="1"/>
</dbReference>
<proteinExistence type="predicted"/>
<dbReference type="InterPro" id="IPR000594">
    <property type="entry name" value="ThiF_NAD_FAD-bd"/>
</dbReference>
<dbReference type="EC" id="2.7.7.73" evidence="3"/>
<dbReference type="NCBIfam" id="NF006395">
    <property type="entry name" value="PRK08644.1"/>
    <property type="match status" value="1"/>
</dbReference>
<dbReference type="InterPro" id="IPR035985">
    <property type="entry name" value="Ubiquitin-activating_enz"/>
</dbReference>
<dbReference type="Gene3D" id="3.40.50.720">
    <property type="entry name" value="NAD(P)-binding Rossmann-like Domain"/>
    <property type="match status" value="1"/>
</dbReference>
<evidence type="ECO:0000313" key="3">
    <source>
        <dbReference type="EMBL" id="MBP1855700.1"/>
    </source>
</evidence>
<dbReference type="InterPro" id="IPR012729">
    <property type="entry name" value="ThiF_fam2"/>
</dbReference>
<dbReference type="PANTHER" id="PTHR43267">
    <property type="entry name" value="TRNA THREONYLCARBAMOYLADENOSINE DEHYDRATASE"/>
    <property type="match status" value="1"/>
</dbReference>
<dbReference type="Pfam" id="PF14453">
    <property type="entry name" value="ThiS-like"/>
    <property type="match status" value="1"/>
</dbReference>
<gene>
    <name evidence="3" type="ORF">J2Z43_002098</name>
</gene>
<dbReference type="GO" id="GO:0016779">
    <property type="term" value="F:nucleotidyltransferase activity"/>
    <property type="evidence" value="ECO:0007669"/>
    <property type="project" value="UniProtKB-KW"/>
</dbReference>
<name>A0ABS4ECN7_9FIRM</name>
<dbReference type="Pfam" id="PF00899">
    <property type="entry name" value="ThiF"/>
    <property type="match status" value="1"/>
</dbReference>
<sequence length="273" mass="30729">MDIYINENIKTVDDGITAYGVRDIFNENSDVLVINGFPIKEDTKLRDNDRVTLIQRGVIPSDEELESLMIARHTPNVHRKLKQSKVVILGLGGLGSNIAISLSRIGVGELVLVDYDVVEPSNLNRQQYFIDDIGKNKTTAMKENINKINPFIGIETLNIFVDKEFLDTKRRSGFFNDVDIIIEAFDDSKCKAVICNYVLTQISEKYLIASSGMAGYYDSNIITTKKIRDRFYICGDYVNEAKFGEGLMAPRVAICANHMANLAVQIIVEEIYK</sequence>